<evidence type="ECO:0000313" key="5">
    <source>
        <dbReference type="Proteomes" id="UP000290289"/>
    </source>
</evidence>
<evidence type="ECO:0000256" key="1">
    <source>
        <dbReference type="ARBA" id="ARBA00004308"/>
    </source>
</evidence>
<proteinExistence type="predicted"/>
<dbReference type="PANTHER" id="PTHR31651:SF33">
    <property type="entry name" value="PROTEIN PIN-LIKES 1"/>
    <property type="match status" value="1"/>
</dbReference>
<reference evidence="4 5" key="1">
    <citation type="submission" date="2018-10" db="EMBL/GenBank/DDBJ databases">
        <title>A high-quality apple genome assembly.</title>
        <authorList>
            <person name="Hu J."/>
        </authorList>
    </citation>
    <scope>NUCLEOTIDE SEQUENCE [LARGE SCALE GENOMIC DNA]</scope>
    <source>
        <strain evidence="5">cv. HFTH1</strain>
        <tissue evidence="4">Young leaf</tissue>
    </source>
</reference>
<evidence type="ECO:0000256" key="2">
    <source>
        <dbReference type="ARBA" id="ARBA00022448"/>
    </source>
</evidence>
<evidence type="ECO:0000256" key="3">
    <source>
        <dbReference type="SAM" id="Phobius"/>
    </source>
</evidence>
<comment type="caution">
    <text evidence="4">The sequence shown here is derived from an EMBL/GenBank/DDBJ whole genome shotgun (WGS) entry which is preliminary data.</text>
</comment>
<keyword evidence="5" id="KW-1185">Reference proteome</keyword>
<dbReference type="GO" id="GO:0012505">
    <property type="term" value="C:endomembrane system"/>
    <property type="evidence" value="ECO:0007669"/>
    <property type="project" value="UniProtKB-SubCell"/>
</dbReference>
<dbReference type="InterPro" id="IPR045033">
    <property type="entry name" value="PILS1/3/4/5/7"/>
</dbReference>
<keyword evidence="3" id="KW-1133">Transmembrane helix</keyword>
<keyword evidence="3" id="KW-0812">Transmembrane</keyword>
<keyword evidence="3" id="KW-0472">Membrane</keyword>
<gene>
    <name evidence="4" type="ORF">DVH24_015790</name>
</gene>
<name>A0A498HI25_MALDO</name>
<protein>
    <submittedName>
        <fullName evidence="4">Uncharacterized protein</fullName>
    </submittedName>
</protein>
<feature type="transmembrane region" description="Helical" evidence="3">
    <location>
        <begin position="50"/>
        <end position="70"/>
    </location>
</feature>
<dbReference type="AlphaFoldDB" id="A0A498HI25"/>
<feature type="transmembrane region" description="Helical" evidence="3">
    <location>
        <begin position="76"/>
        <end position="95"/>
    </location>
</feature>
<evidence type="ECO:0000313" key="4">
    <source>
        <dbReference type="EMBL" id="RXH71168.1"/>
    </source>
</evidence>
<dbReference type="GO" id="GO:0080162">
    <property type="term" value="P:endoplasmic reticulum to cytosol auxin transport"/>
    <property type="evidence" value="ECO:0007669"/>
    <property type="project" value="InterPro"/>
</dbReference>
<keyword evidence="2" id="KW-0813">Transport</keyword>
<sequence>MVCIDGAIPALTLIIGGNQIKASYLVVGLVYNLLHLVVLGLRGSWIQQSLVVGILLVRYVALHLIGILVVKGALKFGLFSLPPAMSIGTLALLLFSNKSSCSLAHSLTLFRNKCKFILKYCLLIFKIWQEQ</sequence>
<organism evidence="4 5">
    <name type="scientific">Malus domestica</name>
    <name type="common">Apple</name>
    <name type="synonym">Pyrus malus</name>
    <dbReference type="NCBI Taxonomy" id="3750"/>
    <lineage>
        <taxon>Eukaryota</taxon>
        <taxon>Viridiplantae</taxon>
        <taxon>Streptophyta</taxon>
        <taxon>Embryophyta</taxon>
        <taxon>Tracheophyta</taxon>
        <taxon>Spermatophyta</taxon>
        <taxon>Magnoliopsida</taxon>
        <taxon>eudicotyledons</taxon>
        <taxon>Gunneridae</taxon>
        <taxon>Pentapetalae</taxon>
        <taxon>rosids</taxon>
        <taxon>fabids</taxon>
        <taxon>Rosales</taxon>
        <taxon>Rosaceae</taxon>
        <taxon>Amygdaloideae</taxon>
        <taxon>Maleae</taxon>
        <taxon>Malus</taxon>
    </lineage>
</organism>
<dbReference type="EMBL" id="RDQH01000342">
    <property type="protein sequence ID" value="RXH71168.1"/>
    <property type="molecule type" value="Genomic_DNA"/>
</dbReference>
<comment type="subcellular location">
    <subcellularLocation>
        <location evidence="1">Endomembrane system</location>
    </subcellularLocation>
</comment>
<feature type="transmembrane region" description="Helical" evidence="3">
    <location>
        <begin position="22"/>
        <end position="41"/>
    </location>
</feature>
<accession>A0A498HI25</accession>
<dbReference type="Proteomes" id="UP000290289">
    <property type="component" value="Chromosome 16"/>
</dbReference>
<dbReference type="PANTHER" id="PTHR31651">
    <property type="match status" value="1"/>
</dbReference>